<reference evidence="3" key="1">
    <citation type="submission" date="2023-04" db="EMBL/GenBank/DDBJ databases">
        <title>Phytophthora fragariaefolia NBRC 109709.</title>
        <authorList>
            <person name="Ichikawa N."/>
            <person name="Sato H."/>
            <person name="Tonouchi N."/>
        </authorList>
    </citation>
    <scope>NUCLEOTIDE SEQUENCE</scope>
    <source>
        <strain evidence="3">NBRC 109709</strain>
    </source>
</reference>
<dbReference type="OrthoDB" id="166872at2759"/>
<dbReference type="InterPro" id="IPR058256">
    <property type="entry name" value="WLGC"/>
</dbReference>
<gene>
    <name evidence="3" type="ORF">Pfra01_001137500</name>
</gene>
<evidence type="ECO:0000313" key="3">
    <source>
        <dbReference type="EMBL" id="GMF38898.1"/>
    </source>
</evidence>
<accession>A0A9W6XHT2</accession>
<evidence type="ECO:0000259" key="2">
    <source>
        <dbReference type="Pfam" id="PF26605"/>
    </source>
</evidence>
<proteinExistence type="predicted"/>
<keyword evidence="4" id="KW-1185">Reference proteome</keyword>
<dbReference type="Proteomes" id="UP001165121">
    <property type="component" value="Unassembled WGS sequence"/>
</dbReference>
<comment type="caution">
    <text evidence="3">The sequence shown here is derived from an EMBL/GenBank/DDBJ whole genome shotgun (WGS) entry which is preliminary data.</text>
</comment>
<protein>
    <submittedName>
        <fullName evidence="3">Unnamed protein product</fullName>
    </submittedName>
</protein>
<feature type="domain" description="WLGC" evidence="2">
    <location>
        <begin position="534"/>
        <end position="603"/>
    </location>
</feature>
<dbReference type="EMBL" id="BSXT01001123">
    <property type="protein sequence ID" value="GMF38898.1"/>
    <property type="molecule type" value="Genomic_DNA"/>
</dbReference>
<feature type="compositionally biased region" description="Low complexity" evidence="1">
    <location>
        <begin position="1"/>
        <end position="13"/>
    </location>
</feature>
<organism evidence="3 4">
    <name type="scientific">Phytophthora fragariaefolia</name>
    <dbReference type="NCBI Taxonomy" id="1490495"/>
    <lineage>
        <taxon>Eukaryota</taxon>
        <taxon>Sar</taxon>
        <taxon>Stramenopiles</taxon>
        <taxon>Oomycota</taxon>
        <taxon>Peronosporomycetes</taxon>
        <taxon>Peronosporales</taxon>
        <taxon>Peronosporaceae</taxon>
        <taxon>Phytophthora</taxon>
    </lineage>
</organism>
<dbReference type="AlphaFoldDB" id="A0A9W6XHT2"/>
<evidence type="ECO:0000313" key="4">
    <source>
        <dbReference type="Proteomes" id="UP001165121"/>
    </source>
</evidence>
<name>A0A9W6XHT2_9STRA</name>
<dbReference type="Pfam" id="PF26605">
    <property type="entry name" value="WLGC"/>
    <property type="match status" value="1"/>
</dbReference>
<sequence>MYTVRRAGSPAAARGRRLHPVDVVARVPDAGAERGGEPTHGHGELRQRPLLVPCRARAVDPVDRRAGLRSRGRRVHGGAGSDVHVPEHYEAGEQQPEVKELVRWAGGAASGVLEVLHADWVGIAAQNVFLKVGDLVFQGLVLHRTLNEGFPGSLSIGYAYFFCLNGLSCVYNIISAKNSAFTEVLVDSMYVAFSLLDSKQKLISLLFGRFDLGAAVLFPIMVLGYCTYYFEFDRAVFLINVEVLDEGTFDRFARMQADPAQVALFLINFNSLRVKNAIEFILAIGMNLSFCHRLSRIVDILATHRGRVQDAKLGATRAAVDETKRSSHQKPVPRWFALPFLLTSIFAVVYTHQAIDISSAAGAAYPQCVAFSHIWDSGVNCSCIMLIDTDRVPRSAQDWYYPVDATDIVRSLATAGTLQGLQLINRQLRQFPEDLHRCTNLETMYVVSGLCFPHVQYLNSTSLVKLFNLHEHGRASSLGHRTQAASVLCLAADDPRRANPATLKTISRFPHTICQRTPLPLAIEALSDTPSPERIAMCGGKRYRQCEIPGVTSSKLLGMCYSARMQVVACNVDQPFIQVRRVQIDRGVGVPCDPQEEAWLGCKSER</sequence>
<feature type="region of interest" description="Disordered" evidence="1">
    <location>
        <begin position="1"/>
        <end position="20"/>
    </location>
</feature>
<evidence type="ECO:0000256" key="1">
    <source>
        <dbReference type="SAM" id="MobiDB-lite"/>
    </source>
</evidence>